<name>A0A2U1K4R0_9BACI</name>
<evidence type="ECO:0000256" key="2">
    <source>
        <dbReference type="ARBA" id="ARBA00004496"/>
    </source>
</evidence>
<reference evidence="15 16" key="1">
    <citation type="submission" date="2018-04" db="EMBL/GenBank/DDBJ databases">
        <title>Camelliibacillus theae gen. nov., sp. nov., isolated from Pu'er tea.</title>
        <authorList>
            <person name="Niu L."/>
        </authorList>
    </citation>
    <scope>NUCLEOTIDE SEQUENCE [LARGE SCALE GENOMIC DNA]</scope>
    <source>
        <strain evidence="15 16">T8</strain>
    </source>
</reference>
<dbReference type="GO" id="GO:0006177">
    <property type="term" value="P:GMP biosynthetic process"/>
    <property type="evidence" value="ECO:0007669"/>
    <property type="project" value="UniProtKB-ARBA"/>
</dbReference>
<dbReference type="GO" id="GO:0006188">
    <property type="term" value="P:IMP biosynthetic process"/>
    <property type="evidence" value="ECO:0007669"/>
    <property type="project" value="UniProtKB-ARBA"/>
</dbReference>
<feature type="domain" description="Lysidine-tRNA(Ile) synthetase C-terminal" evidence="14">
    <location>
        <begin position="383"/>
        <end position="456"/>
    </location>
</feature>
<evidence type="ECO:0000256" key="13">
    <source>
        <dbReference type="HAMAP-Rule" id="MF_01161"/>
    </source>
</evidence>
<keyword evidence="4 13" id="KW-0436">Ligase</keyword>
<evidence type="ECO:0000256" key="4">
    <source>
        <dbReference type="ARBA" id="ARBA00022598"/>
    </source>
</evidence>
<evidence type="ECO:0000259" key="14">
    <source>
        <dbReference type="SMART" id="SM00977"/>
    </source>
</evidence>
<comment type="cofactor">
    <cofactor evidence="1">
        <name>Mg(2+)</name>
        <dbReference type="ChEBI" id="CHEBI:18420"/>
    </cofactor>
</comment>
<comment type="similarity">
    <text evidence="13">Belongs to the tRNA(Ile)-lysidine synthase family.</text>
</comment>
<dbReference type="Pfam" id="PF11734">
    <property type="entry name" value="TilS_C"/>
    <property type="match status" value="1"/>
</dbReference>
<dbReference type="InterPro" id="IPR012795">
    <property type="entry name" value="tRNA_Ile_lys_synt_N"/>
</dbReference>
<protein>
    <recommendedName>
        <fullName evidence="13">tRNA(Ile)-lysidine synthase</fullName>
        <ecNumber evidence="13">6.3.4.19</ecNumber>
    </recommendedName>
    <alternativeName>
        <fullName evidence="13">tRNA(Ile)-2-lysyl-cytidine synthase</fullName>
    </alternativeName>
    <alternativeName>
        <fullName evidence="13">tRNA(Ile)-lysidine synthetase</fullName>
    </alternativeName>
</protein>
<dbReference type="InterPro" id="IPR012094">
    <property type="entry name" value="tRNA_Ile_lys_synt"/>
</dbReference>
<keyword evidence="5 15" id="KW-0328">Glycosyltransferase</keyword>
<dbReference type="RefSeq" id="WP_116554331.1">
    <property type="nucleotide sequence ID" value="NZ_QCZG01000012.1"/>
</dbReference>
<dbReference type="GO" id="GO:0006166">
    <property type="term" value="P:purine ribonucleoside salvage"/>
    <property type="evidence" value="ECO:0007669"/>
    <property type="project" value="InterPro"/>
</dbReference>
<dbReference type="SUPFAM" id="SSF82829">
    <property type="entry name" value="MesJ substrate recognition domain-like"/>
    <property type="match status" value="1"/>
</dbReference>
<evidence type="ECO:0000256" key="5">
    <source>
        <dbReference type="ARBA" id="ARBA00022676"/>
    </source>
</evidence>
<evidence type="ECO:0000256" key="12">
    <source>
        <dbReference type="ARBA" id="ARBA00048539"/>
    </source>
</evidence>
<dbReference type="NCBIfam" id="TIGR01203">
    <property type="entry name" value="HGPRTase"/>
    <property type="match status" value="1"/>
</dbReference>
<dbReference type="CDD" id="cd01992">
    <property type="entry name" value="TilS_N"/>
    <property type="match status" value="1"/>
</dbReference>
<dbReference type="InterPro" id="IPR000836">
    <property type="entry name" value="PRTase_dom"/>
</dbReference>
<dbReference type="Pfam" id="PF00156">
    <property type="entry name" value="Pribosyltran"/>
    <property type="match status" value="1"/>
</dbReference>
<dbReference type="InterPro" id="IPR005904">
    <property type="entry name" value="Hxn_phspho_trans"/>
</dbReference>
<evidence type="ECO:0000313" key="15">
    <source>
        <dbReference type="EMBL" id="PWA12139.1"/>
    </source>
</evidence>
<dbReference type="SMART" id="SM00977">
    <property type="entry name" value="TilS_C"/>
    <property type="match status" value="1"/>
</dbReference>
<keyword evidence="11" id="KW-0460">Magnesium</keyword>
<dbReference type="PANTHER" id="PTHR43033">
    <property type="entry name" value="TRNA(ILE)-LYSIDINE SYNTHASE-RELATED"/>
    <property type="match status" value="1"/>
</dbReference>
<dbReference type="GO" id="GO:0004422">
    <property type="term" value="F:hypoxanthine phosphoribosyltransferase activity"/>
    <property type="evidence" value="ECO:0007669"/>
    <property type="project" value="InterPro"/>
</dbReference>
<evidence type="ECO:0000256" key="6">
    <source>
        <dbReference type="ARBA" id="ARBA00022679"/>
    </source>
</evidence>
<evidence type="ECO:0000313" key="16">
    <source>
        <dbReference type="Proteomes" id="UP000245998"/>
    </source>
</evidence>
<dbReference type="HAMAP" id="MF_01161">
    <property type="entry name" value="tRNA_Ile_lys_synt"/>
    <property type="match status" value="1"/>
</dbReference>
<comment type="domain">
    <text evidence="13">The N-terminal region contains the highly conserved SGGXDS motif, predicted to be a P-loop motif involved in ATP binding.</text>
</comment>
<comment type="function">
    <text evidence="13">Ligates lysine onto the cytidine present at position 34 of the AUA codon-specific tRNA(Ile) that contains the anticodon CAU, in an ATP-dependent manner. Cytidine is converted to lysidine, thus changing the amino acid specificity of the tRNA from methionine to isoleucine.</text>
</comment>
<dbReference type="SUPFAM" id="SSF52402">
    <property type="entry name" value="Adenine nucleotide alpha hydrolases-like"/>
    <property type="match status" value="1"/>
</dbReference>
<evidence type="ECO:0000256" key="8">
    <source>
        <dbReference type="ARBA" id="ARBA00022723"/>
    </source>
</evidence>
<dbReference type="EC" id="6.3.4.19" evidence="13"/>
<dbReference type="Gene3D" id="3.40.50.2020">
    <property type="match status" value="1"/>
</dbReference>
<evidence type="ECO:0000256" key="1">
    <source>
        <dbReference type="ARBA" id="ARBA00001946"/>
    </source>
</evidence>
<keyword evidence="9 13" id="KW-0547">Nucleotide-binding</keyword>
<dbReference type="Pfam" id="PF01171">
    <property type="entry name" value="ATP_bind_3"/>
    <property type="match status" value="1"/>
</dbReference>
<keyword evidence="7 13" id="KW-0819">tRNA processing</keyword>
<dbReference type="InterPro" id="IPR015262">
    <property type="entry name" value="tRNA_Ile_lys_synt_subst-bd"/>
</dbReference>
<dbReference type="AlphaFoldDB" id="A0A2U1K4R0"/>
<sequence length="653" mass="74800">MHTVDRFIEKHHLITDGKTVIIGVSGGPDSMALLSYFMSKRSQWNLTLIASHVNHMLRGKDAKEDFEFVQAFCHKNNILFEGAEIDVNAYKKKKQLSTQIAARECRYRFFEEVMNRYQADYLALAHHGDDQIETMLMRQVRGAFGYGLAGIPVKREFACGSIIRPFLCLSKEEIEQFLAKVGMKARKDASNDSSDYVRNRFRHNLLPFLKEENPKVHLRFQYQSELLHEDEKYLEQTATHYLKNIIDERNNEKIVIRLHPFFTMPFALQRRAIHLILNCLYNSVHESISSIHIEQIIHLLESKKPSGMLHLPAGLHVLRSYHHATFSFAKKLDPQPFSYSVNVPFELELPGGVLKGRMTNEKPHFSKDRFALVADVKALALPLTVRSRKEGDRMHLIGMEGTRKIKNILIDEKVERSKRDLVPIVEDANGNIVWLAGLKKAGIGLISEQTTEFLHLSYEIHEGTANCTGRTFHNMENDILEVLISEEKIQEKTEELASILEKEYDGRFPLVIGVLKGALPFMVDLTRNMNIKLEMDFMDVTSYGNSTQSSGEVKILKDLNTSVEGRDVLIVEDIIDSGLTLQYLVELFRYRKANSIKIVTLLDKPSGRKSKVKPDLIGFVVPDAFVVGYGLDYAERYRNLPYIGILKEDVYKL</sequence>
<dbReference type="OrthoDB" id="9807403at2"/>
<evidence type="ECO:0000256" key="11">
    <source>
        <dbReference type="ARBA" id="ARBA00022842"/>
    </source>
</evidence>
<comment type="caution">
    <text evidence="15">The sequence shown here is derived from an EMBL/GenBank/DDBJ whole genome shotgun (WGS) entry which is preliminary data.</text>
</comment>
<dbReference type="CDD" id="cd06223">
    <property type="entry name" value="PRTases_typeI"/>
    <property type="match status" value="1"/>
</dbReference>
<comment type="catalytic activity">
    <reaction evidence="12 13">
        <text>cytidine(34) in tRNA(Ile2) + L-lysine + ATP = lysidine(34) in tRNA(Ile2) + AMP + diphosphate + H(+)</text>
        <dbReference type="Rhea" id="RHEA:43744"/>
        <dbReference type="Rhea" id="RHEA-COMP:10625"/>
        <dbReference type="Rhea" id="RHEA-COMP:10670"/>
        <dbReference type="ChEBI" id="CHEBI:15378"/>
        <dbReference type="ChEBI" id="CHEBI:30616"/>
        <dbReference type="ChEBI" id="CHEBI:32551"/>
        <dbReference type="ChEBI" id="CHEBI:33019"/>
        <dbReference type="ChEBI" id="CHEBI:82748"/>
        <dbReference type="ChEBI" id="CHEBI:83665"/>
        <dbReference type="ChEBI" id="CHEBI:456215"/>
        <dbReference type="EC" id="6.3.4.19"/>
    </reaction>
</comment>
<dbReference type="InterPro" id="IPR011063">
    <property type="entry name" value="TilS/TtcA_N"/>
</dbReference>
<dbReference type="NCBIfam" id="TIGR02433">
    <property type="entry name" value="lysidine_TilS_C"/>
    <property type="match status" value="1"/>
</dbReference>
<comment type="subcellular location">
    <subcellularLocation>
        <location evidence="2 13">Cytoplasm</location>
    </subcellularLocation>
</comment>
<dbReference type="GO" id="GO:0005524">
    <property type="term" value="F:ATP binding"/>
    <property type="evidence" value="ECO:0007669"/>
    <property type="project" value="UniProtKB-UniRule"/>
</dbReference>
<evidence type="ECO:0000256" key="3">
    <source>
        <dbReference type="ARBA" id="ARBA00022490"/>
    </source>
</evidence>
<dbReference type="GO" id="GO:0006400">
    <property type="term" value="P:tRNA modification"/>
    <property type="evidence" value="ECO:0007669"/>
    <property type="project" value="UniProtKB-UniRule"/>
</dbReference>
<dbReference type="SUPFAM" id="SSF56037">
    <property type="entry name" value="PheT/TilS domain"/>
    <property type="match status" value="1"/>
</dbReference>
<dbReference type="SUPFAM" id="SSF53271">
    <property type="entry name" value="PRTase-like"/>
    <property type="match status" value="1"/>
</dbReference>
<dbReference type="Pfam" id="PF09179">
    <property type="entry name" value="TilS"/>
    <property type="match status" value="1"/>
</dbReference>
<keyword evidence="8" id="KW-0479">Metal-binding</keyword>
<feature type="binding site" evidence="13">
    <location>
        <begin position="25"/>
        <end position="30"/>
    </location>
    <ligand>
        <name>ATP</name>
        <dbReference type="ChEBI" id="CHEBI:30616"/>
    </ligand>
</feature>
<dbReference type="GO" id="GO:0032267">
    <property type="term" value="F:tRNA(Ile)-lysidine synthase activity"/>
    <property type="evidence" value="ECO:0007669"/>
    <property type="project" value="UniProtKB-EC"/>
</dbReference>
<dbReference type="GO" id="GO:0005737">
    <property type="term" value="C:cytoplasm"/>
    <property type="evidence" value="ECO:0007669"/>
    <property type="project" value="UniProtKB-SubCell"/>
</dbReference>
<keyword evidence="16" id="KW-1185">Reference proteome</keyword>
<dbReference type="Gene3D" id="3.30.465.60">
    <property type="match status" value="1"/>
</dbReference>
<proteinExistence type="inferred from homology"/>
<dbReference type="NCBIfam" id="TIGR02432">
    <property type="entry name" value="lysidine_TilS_N"/>
    <property type="match status" value="1"/>
</dbReference>
<accession>A0A2U1K4R0</accession>
<keyword evidence="6 15" id="KW-0808">Transferase</keyword>
<dbReference type="Gene3D" id="3.40.50.620">
    <property type="entry name" value="HUPs"/>
    <property type="match status" value="1"/>
</dbReference>
<gene>
    <name evidence="13" type="primary">tilS</name>
    <name evidence="15" type="ORF">DCC39_07795</name>
</gene>
<dbReference type="FunFam" id="3.40.50.2020:FF:000006">
    <property type="entry name" value="Hypoxanthine phosphoribosyltransferase"/>
    <property type="match status" value="1"/>
</dbReference>
<dbReference type="GO" id="GO:0046872">
    <property type="term" value="F:metal ion binding"/>
    <property type="evidence" value="ECO:0007669"/>
    <property type="project" value="UniProtKB-KW"/>
</dbReference>
<keyword evidence="3 13" id="KW-0963">Cytoplasm</keyword>
<dbReference type="EMBL" id="QCZG01000012">
    <property type="protein sequence ID" value="PWA12139.1"/>
    <property type="molecule type" value="Genomic_DNA"/>
</dbReference>
<dbReference type="InterPro" id="IPR012796">
    <property type="entry name" value="Lysidine-tRNA-synth_C"/>
</dbReference>
<evidence type="ECO:0000256" key="7">
    <source>
        <dbReference type="ARBA" id="ARBA00022694"/>
    </source>
</evidence>
<organism evidence="15 16">
    <name type="scientific">Pueribacillus theae</name>
    <dbReference type="NCBI Taxonomy" id="2171751"/>
    <lineage>
        <taxon>Bacteria</taxon>
        <taxon>Bacillati</taxon>
        <taxon>Bacillota</taxon>
        <taxon>Bacilli</taxon>
        <taxon>Bacillales</taxon>
        <taxon>Bacillaceae</taxon>
        <taxon>Pueribacillus</taxon>
    </lineage>
</organism>
<dbReference type="InterPro" id="IPR029057">
    <property type="entry name" value="PRTase-like"/>
</dbReference>
<evidence type="ECO:0000256" key="10">
    <source>
        <dbReference type="ARBA" id="ARBA00022840"/>
    </source>
</evidence>
<evidence type="ECO:0000256" key="9">
    <source>
        <dbReference type="ARBA" id="ARBA00022741"/>
    </source>
</evidence>
<dbReference type="InterPro" id="IPR014729">
    <property type="entry name" value="Rossmann-like_a/b/a_fold"/>
</dbReference>
<dbReference type="GO" id="GO:0052657">
    <property type="term" value="F:guanine phosphoribosyltransferase activity"/>
    <property type="evidence" value="ECO:0007669"/>
    <property type="project" value="UniProtKB-ARBA"/>
</dbReference>
<dbReference type="Proteomes" id="UP000245998">
    <property type="component" value="Unassembled WGS sequence"/>
</dbReference>
<dbReference type="PANTHER" id="PTHR43033:SF1">
    <property type="entry name" value="TRNA(ILE)-LYSIDINE SYNTHASE-RELATED"/>
    <property type="match status" value="1"/>
</dbReference>
<keyword evidence="10 13" id="KW-0067">ATP-binding</keyword>